<evidence type="ECO:0000256" key="12">
    <source>
        <dbReference type="ARBA" id="ARBA00041185"/>
    </source>
</evidence>
<feature type="transmembrane region" description="Helical" evidence="16">
    <location>
        <begin position="274"/>
        <end position="300"/>
    </location>
</feature>
<keyword evidence="2" id="KW-0328">Glycosyltransferase</keyword>
<dbReference type="GO" id="GO:0015648">
    <property type="term" value="F:lipid-linked peptidoglycan transporter activity"/>
    <property type="evidence" value="ECO:0007669"/>
    <property type="project" value="TreeGrafter"/>
</dbReference>
<dbReference type="Proteomes" id="UP000190395">
    <property type="component" value="Unassembled WGS sequence"/>
</dbReference>
<comment type="subcellular location">
    <subcellularLocation>
        <location evidence="1">Membrane</location>
        <topology evidence="1">Multi-pass membrane protein</topology>
    </subcellularLocation>
</comment>
<gene>
    <name evidence="17" type="ORF">SAMN02745152_00472</name>
</gene>
<dbReference type="EC" id="2.4.99.28" evidence="14"/>
<keyword evidence="4 16" id="KW-0812">Transmembrane</keyword>
<dbReference type="PANTHER" id="PTHR30474:SF2">
    <property type="entry name" value="PEPTIDOGLYCAN GLYCOSYLTRANSFERASE FTSW-RELATED"/>
    <property type="match status" value="1"/>
</dbReference>
<dbReference type="PANTHER" id="PTHR30474">
    <property type="entry name" value="CELL CYCLE PROTEIN"/>
    <property type="match status" value="1"/>
</dbReference>
<dbReference type="RefSeq" id="WP_078930230.1">
    <property type="nucleotide sequence ID" value="NZ_CAMEQG010000012.1"/>
</dbReference>
<feature type="transmembrane region" description="Helical" evidence="16">
    <location>
        <begin position="347"/>
        <end position="368"/>
    </location>
</feature>
<feature type="transmembrane region" description="Helical" evidence="16">
    <location>
        <begin position="176"/>
        <end position="193"/>
    </location>
</feature>
<keyword evidence="6" id="KW-0573">Peptidoglycan synthesis</keyword>
<proteinExistence type="inferred from homology"/>
<evidence type="ECO:0000256" key="14">
    <source>
        <dbReference type="ARBA" id="ARBA00044770"/>
    </source>
</evidence>
<comment type="similarity">
    <text evidence="11">Belongs to the SEDS family. FtsW subfamily.</text>
</comment>
<evidence type="ECO:0000256" key="10">
    <source>
        <dbReference type="ARBA" id="ARBA00033270"/>
    </source>
</evidence>
<feature type="transmembrane region" description="Helical" evidence="16">
    <location>
        <begin position="60"/>
        <end position="78"/>
    </location>
</feature>
<dbReference type="InterPro" id="IPR001182">
    <property type="entry name" value="FtsW/RodA"/>
</dbReference>
<evidence type="ECO:0000256" key="6">
    <source>
        <dbReference type="ARBA" id="ARBA00022984"/>
    </source>
</evidence>
<dbReference type="GO" id="GO:0008360">
    <property type="term" value="P:regulation of cell shape"/>
    <property type="evidence" value="ECO:0007669"/>
    <property type="project" value="UniProtKB-KW"/>
</dbReference>
<dbReference type="EMBL" id="FUXC01000002">
    <property type="protein sequence ID" value="SJZ52345.1"/>
    <property type="molecule type" value="Genomic_DNA"/>
</dbReference>
<comment type="catalytic activity">
    <reaction evidence="15">
        <text>[GlcNAc-(1-&gt;4)-Mur2Ac(oyl-L-Ala-gamma-D-Glu-L-Lys-D-Ala-D-Ala)](n)-di-trans,octa-cis-undecaprenyl diphosphate + beta-D-GlcNAc-(1-&gt;4)-Mur2Ac(oyl-L-Ala-gamma-D-Glu-L-Lys-D-Ala-D-Ala)-di-trans,octa-cis-undecaprenyl diphosphate = [GlcNAc-(1-&gt;4)-Mur2Ac(oyl-L-Ala-gamma-D-Glu-L-Lys-D-Ala-D-Ala)](n+1)-di-trans,octa-cis-undecaprenyl diphosphate + di-trans,octa-cis-undecaprenyl diphosphate + H(+)</text>
        <dbReference type="Rhea" id="RHEA:23708"/>
        <dbReference type="Rhea" id="RHEA-COMP:9602"/>
        <dbReference type="Rhea" id="RHEA-COMP:9603"/>
        <dbReference type="ChEBI" id="CHEBI:15378"/>
        <dbReference type="ChEBI" id="CHEBI:58405"/>
        <dbReference type="ChEBI" id="CHEBI:60033"/>
        <dbReference type="ChEBI" id="CHEBI:78435"/>
        <dbReference type="EC" id="2.4.99.28"/>
    </reaction>
</comment>
<dbReference type="GO" id="GO:0005886">
    <property type="term" value="C:plasma membrane"/>
    <property type="evidence" value="ECO:0007669"/>
    <property type="project" value="TreeGrafter"/>
</dbReference>
<keyword evidence="3" id="KW-0808">Transferase</keyword>
<feature type="transmembrane region" description="Helical" evidence="16">
    <location>
        <begin position="84"/>
        <end position="106"/>
    </location>
</feature>
<dbReference type="STRING" id="225004.SAMN02745152_00472"/>
<dbReference type="Pfam" id="PF01098">
    <property type="entry name" value="FTSW_RODA_SPOVE"/>
    <property type="match status" value="1"/>
</dbReference>
<evidence type="ECO:0000313" key="18">
    <source>
        <dbReference type="Proteomes" id="UP000190395"/>
    </source>
</evidence>
<evidence type="ECO:0000256" key="4">
    <source>
        <dbReference type="ARBA" id="ARBA00022692"/>
    </source>
</evidence>
<keyword evidence="17" id="KW-0132">Cell division</keyword>
<keyword evidence="8 16" id="KW-0472">Membrane</keyword>
<dbReference type="AlphaFoldDB" id="A0A1T4LCD1"/>
<keyword evidence="18" id="KW-1185">Reference proteome</keyword>
<evidence type="ECO:0000256" key="11">
    <source>
        <dbReference type="ARBA" id="ARBA00038053"/>
    </source>
</evidence>
<evidence type="ECO:0000256" key="1">
    <source>
        <dbReference type="ARBA" id="ARBA00004141"/>
    </source>
</evidence>
<dbReference type="GO" id="GO:0008955">
    <property type="term" value="F:peptidoglycan glycosyltransferase activity"/>
    <property type="evidence" value="ECO:0007669"/>
    <property type="project" value="UniProtKB-EC"/>
</dbReference>
<dbReference type="GO" id="GO:0009252">
    <property type="term" value="P:peptidoglycan biosynthetic process"/>
    <property type="evidence" value="ECO:0007669"/>
    <property type="project" value="UniProtKB-KW"/>
</dbReference>
<evidence type="ECO:0000313" key="17">
    <source>
        <dbReference type="EMBL" id="SJZ52345.1"/>
    </source>
</evidence>
<dbReference type="GO" id="GO:0051301">
    <property type="term" value="P:cell division"/>
    <property type="evidence" value="ECO:0007669"/>
    <property type="project" value="UniProtKB-KW"/>
</dbReference>
<keyword evidence="17" id="KW-0131">Cell cycle</keyword>
<reference evidence="17 18" key="1">
    <citation type="submission" date="2017-02" db="EMBL/GenBank/DDBJ databases">
        <authorList>
            <person name="Peterson S.W."/>
        </authorList>
    </citation>
    <scope>NUCLEOTIDE SEQUENCE [LARGE SCALE GENOMIC DNA]</scope>
    <source>
        <strain evidence="17 18">ATCC BAA-909</strain>
    </source>
</reference>
<keyword evidence="7 16" id="KW-1133">Transmembrane helix</keyword>
<feature type="transmembrane region" description="Helical" evidence="16">
    <location>
        <begin position="198"/>
        <end position="215"/>
    </location>
</feature>
<evidence type="ECO:0000256" key="16">
    <source>
        <dbReference type="SAM" id="Phobius"/>
    </source>
</evidence>
<dbReference type="GeneID" id="303366742"/>
<evidence type="ECO:0000256" key="8">
    <source>
        <dbReference type="ARBA" id="ARBA00023136"/>
    </source>
</evidence>
<organism evidence="17 18">
    <name type="scientific">Treponema berlinense</name>
    <dbReference type="NCBI Taxonomy" id="225004"/>
    <lineage>
        <taxon>Bacteria</taxon>
        <taxon>Pseudomonadati</taxon>
        <taxon>Spirochaetota</taxon>
        <taxon>Spirochaetia</taxon>
        <taxon>Spirochaetales</taxon>
        <taxon>Treponemataceae</taxon>
        <taxon>Treponema</taxon>
    </lineage>
</organism>
<evidence type="ECO:0000256" key="5">
    <source>
        <dbReference type="ARBA" id="ARBA00022960"/>
    </source>
</evidence>
<dbReference type="OrthoDB" id="9768187at2"/>
<keyword evidence="5" id="KW-0133">Cell shape</keyword>
<evidence type="ECO:0000256" key="3">
    <source>
        <dbReference type="ARBA" id="ARBA00022679"/>
    </source>
</evidence>
<evidence type="ECO:0000256" key="2">
    <source>
        <dbReference type="ARBA" id="ARBA00022676"/>
    </source>
</evidence>
<feature type="transmembrane region" description="Helical" evidence="16">
    <location>
        <begin position="312"/>
        <end position="335"/>
    </location>
</feature>
<name>A0A1T4LCD1_9SPIR</name>
<dbReference type="GO" id="GO:0032153">
    <property type="term" value="C:cell division site"/>
    <property type="evidence" value="ECO:0007669"/>
    <property type="project" value="TreeGrafter"/>
</dbReference>
<accession>A0A1T4LCD1</accession>
<sequence length="388" mass="42940">MHNFNFFAEKPSSTYRKSDSHFLILVILLWGIGIVTLYFCSMTYGLRFHQNPFHSTQRQLVSSFIGLLFMIFFAVIDIKKLRKILPFIVLGSLFLCILTFIPGIGVERNGARRWIRIPYFSTFQPSEAIKFSMVLYLANLFDKQRNCLEEERSDFPAVIGLVVFGGIVFAQQDFSTGIFIIGSGLLLFFVSGVKLKMFIPLAGLAIPFFALFILLEPYRVNRIVGFLAPDSYEQTLNWQVNGAKRAIIDGGLFGQGIGTGLTKLGGVPEIQSDYIFAGWAEAMGLFGVAVYIAILSAFAYRVIKISLHCGNYFAALSSFGFGMMIVLQSLVNIGVAGGVLPSTGIPLPFFSSGGSSIIFTLAMCGFILNASRIEEGNEFEIFYGEGIR</sequence>
<evidence type="ECO:0000256" key="9">
    <source>
        <dbReference type="ARBA" id="ARBA00032370"/>
    </source>
</evidence>
<evidence type="ECO:0000256" key="7">
    <source>
        <dbReference type="ARBA" id="ARBA00022989"/>
    </source>
</evidence>
<evidence type="ECO:0000256" key="13">
    <source>
        <dbReference type="ARBA" id="ARBA00041418"/>
    </source>
</evidence>
<protein>
    <recommendedName>
        <fullName evidence="12">Probable peptidoglycan glycosyltransferase FtsW</fullName>
        <ecNumber evidence="14">2.4.99.28</ecNumber>
    </recommendedName>
    <alternativeName>
        <fullName evidence="13">Cell division protein FtsW</fullName>
    </alternativeName>
    <alternativeName>
        <fullName evidence="10">Cell wall polymerase</fullName>
    </alternativeName>
    <alternativeName>
        <fullName evidence="9">Peptidoglycan polymerase</fullName>
    </alternativeName>
</protein>
<evidence type="ECO:0000256" key="15">
    <source>
        <dbReference type="ARBA" id="ARBA00049902"/>
    </source>
</evidence>
<feature type="transmembrane region" description="Helical" evidence="16">
    <location>
        <begin position="153"/>
        <end position="170"/>
    </location>
</feature>
<feature type="transmembrane region" description="Helical" evidence="16">
    <location>
        <begin position="20"/>
        <end position="40"/>
    </location>
</feature>